<dbReference type="OrthoDB" id="21419at2759"/>
<evidence type="ECO:0000313" key="3">
    <source>
        <dbReference type="EMBL" id="EGC39591.1"/>
    </source>
</evidence>
<reference evidence="4" key="1">
    <citation type="journal article" date="2011" name="Genome Biol.">
        <title>Comparative genomics of the social amoebae Dictyostelium discoideum and Dictyostelium purpureum.</title>
        <authorList>
            <consortium name="US DOE Joint Genome Institute (JGI-PGF)"/>
            <person name="Sucgang R."/>
            <person name="Kuo A."/>
            <person name="Tian X."/>
            <person name="Salerno W."/>
            <person name="Parikh A."/>
            <person name="Feasley C.L."/>
            <person name="Dalin E."/>
            <person name="Tu H."/>
            <person name="Huang E."/>
            <person name="Barry K."/>
            <person name="Lindquist E."/>
            <person name="Shapiro H."/>
            <person name="Bruce D."/>
            <person name="Schmutz J."/>
            <person name="Salamov A."/>
            <person name="Fey P."/>
            <person name="Gaudet P."/>
            <person name="Anjard C."/>
            <person name="Babu M.M."/>
            <person name="Basu S."/>
            <person name="Bushmanova Y."/>
            <person name="van der Wel H."/>
            <person name="Katoh-Kurasawa M."/>
            <person name="Dinh C."/>
            <person name="Coutinho P.M."/>
            <person name="Saito T."/>
            <person name="Elias M."/>
            <person name="Schaap P."/>
            <person name="Kay R.R."/>
            <person name="Henrissat B."/>
            <person name="Eichinger L."/>
            <person name="Rivero F."/>
            <person name="Putnam N.H."/>
            <person name="West C.M."/>
            <person name="Loomis W.F."/>
            <person name="Chisholm R.L."/>
            <person name="Shaulsky G."/>
            <person name="Strassmann J.E."/>
            <person name="Queller D.C."/>
            <person name="Kuspa A."/>
            <person name="Grigoriev I.V."/>
        </authorList>
    </citation>
    <scope>NUCLEOTIDE SEQUENCE [LARGE SCALE GENOMIC DNA]</scope>
    <source>
        <strain evidence="4">QSDP1</strain>
    </source>
</reference>
<protein>
    <submittedName>
        <fullName evidence="3">Expressed protein</fullName>
    </submittedName>
</protein>
<feature type="region of interest" description="Disordered" evidence="1">
    <location>
        <begin position="1"/>
        <end position="23"/>
    </location>
</feature>
<accession>F0Z925</accession>
<keyword evidence="2" id="KW-0812">Transmembrane</keyword>
<keyword evidence="2" id="KW-1133">Transmembrane helix</keyword>
<organism evidence="3 4">
    <name type="scientific">Dictyostelium purpureum</name>
    <name type="common">Slime mold</name>
    <dbReference type="NCBI Taxonomy" id="5786"/>
    <lineage>
        <taxon>Eukaryota</taxon>
        <taxon>Amoebozoa</taxon>
        <taxon>Evosea</taxon>
        <taxon>Eumycetozoa</taxon>
        <taxon>Dictyostelia</taxon>
        <taxon>Dictyosteliales</taxon>
        <taxon>Dictyosteliaceae</taxon>
        <taxon>Dictyostelium</taxon>
    </lineage>
</organism>
<evidence type="ECO:0000256" key="2">
    <source>
        <dbReference type="SAM" id="Phobius"/>
    </source>
</evidence>
<dbReference type="FunCoup" id="F0Z925">
    <property type="interactions" value="937"/>
</dbReference>
<dbReference type="KEGG" id="dpp:DICPUDRAFT_96527"/>
<dbReference type="VEuPathDB" id="AmoebaDB:DICPUDRAFT_96527"/>
<gene>
    <name evidence="3" type="ORF">DICPUDRAFT_96527</name>
</gene>
<feature type="region of interest" description="Disordered" evidence="1">
    <location>
        <begin position="369"/>
        <end position="403"/>
    </location>
</feature>
<proteinExistence type="predicted"/>
<dbReference type="GeneID" id="10509831"/>
<keyword evidence="2" id="KW-0472">Membrane</keyword>
<dbReference type="AlphaFoldDB" id="F0Z925"/>
<feature type="compositionally biased region" description="Low complexity" evidence="1">
    <location>
        <begin position="372"/>
        <end position="403"/>
    </location>
</feature>
<dbReference type="RefSeq" id="XP_003283926.1">
    <property type="nucleotide sequence ID" value="XM_003283878.1"/>
</dbReference>
<dbReference type="Proteomes" id="UP000001064">
    <property type="component" value="Unassembled WGS sequence"/>
</dbReference>
<keyword evidence="4" id="KW-1185">Reference proteome</keyword>
<feature type="transmembrane region" description="Helical" evidence="2">
    <location>
        <begin position="244"/>
        <end position="261"/>
    </location>
</feature>
<dbReference type="InParanoid" id="F0Z925"/>
<evidence type="ECO:0000256" key="1">
    <source>
        <dbReference type="SAM" id="MobiDB-lite"/>
    </source>
</evidence>
<evidence type="ECO:0000313" key="4">
    <source>
        <dbReference type="Proteomes" id="UP000001064"/>
    </source>
</evidence>
<feature type="transmembrane region" description="Helical" evidence="2">
    <location>
        <begin position="273"/>
        <end position="295"/>
    </location>
</feature>
<name>F0Z925_DICPU</name>
<dbReference type="eggNOG" id="ENOG502T2GA">
    <property type="taxonomic scope" value="Eukaryota"/>
</dbReference>
<feature type="compositionally biased region" description="Polar residues" evidence="1">
    <location>
        <begin position="1"/>
        <end position="14"/>
    </location>
</feature>
<sequence length="431" mass="48319">MNDQYLSIENKNQKSLSLPPSPVLSTREQFSLASRSQQSSPCIVSQQKAKELLTHFQSKNKTNTSNHQDSETIKINKEEAIIIETNKNTSPKINNQQTTPNSSKIINKVIERNKQSLSPLIISEGNPNLNASHQNIINNNNVHINNAGTQSFDIEMSTINTLTESNDSSNNNNNSNNGDIISNGNVVTEVIDANNISNNNNGEQTQQQSEVTFEQRVREERLNVLRIRIQNETLFKNYTKLNTAYGLLGILTVFSTVFLFVKGFEKNPNNHILYVGIALSTLGFIVINHSIHIAYRRSRRNIDVLQQEFVRVHDNTENTNNNNVDPSTIPSKLEKCTIGILSSPNFEKPPSTPRMHGFSPIFNKITTSPIFNRNNNTSPKINSNNNVNDNNNNNNNNLNDIITSTNQDLNNTTLPSNQIDITTNIPEIVSN</sequence>
<dbReference type="EMBL" id="GL870955">
    <property type="protein sequence ID" value="EGC39591.1"/>
    <property type="molecule type" value="Genomic_DNA"/>
</dbReference>